<feature type="domain" description="Gfo/Idh/MocA-like oxidoreductase C-terminal" evidence="3">
    <location>
        <begin position="136"/>
        <end position="344"/>
    </location>
</feature>
<reference evidence="4 5" key="1">
    <citation type="submission" date="2020-04" db="EMBL/GenBank/DDBJ databases">
        <title>Draft genome sequence of Caldanaerobacter sunterraneus. strain 1523vc isolated from Griffin hot spring, Kamchatka, Russia.</title>
        <authorList>
            <person name="Toshchakov S.V."/>
            <person name="Podosokorskaya O.A."/>
            <person name="Kublanov I.V."/>
            <person name="Korzhenkov A."/>
            <person name="Patrushev M.V."/>
        </authorList>
    </citation>
    <scope>NUCLEOTIDE SEQUENCE [LARGE SCALE GENOMIC DNA]</scope>
    <source>
        <strain evidence="4 5">1523vc</strain>
    </source>
</reference>
<dbReference type="Gene3D" id="3.30.360.10">
    <property type="entry name" value="Dihydrodipicolinate Reductase, domain 2"/>
    <property type="match status" value="1"/>
</dbReference>
<proteinExistence type="inferred from homology"/>
<dbReference type="Gene3D" id="3.40.50.720">
    <property type="entry name" value="NAD(P)-binding Rossmann-like Domain"/>
    <property type="match status" value="1"/>
</dbReference>
<dbReference type="SUPFAM" id="SSF55347">
    <property type="entry name" value="Glyceraldehyde-3-phosphate dehydrogenase-like, C-terminal domain"/>
    <property type="match status" value="1"/>
</dbReference>
<organism evidence="4 5">
    <name type="scientific">Caldanaerobacter subterraneus</name>
    <dbReference type="NCBI Taxonomy" id="911092"/>
    <lineage>
        <taxon>Bacteria</taxon>
        <taxon>Bacillati</taxon>
        <taxon>Bacillota</taxon>
        <taxon>Clostridia</taxon>
        <taxon>Thermoanaerobacterales</taxon>
        <taxon>Thermoanaerobacteraceae</taxon>
        <taxon>Caldanaerobacter</taxon>
    </lineage>
</organism>
<comment type="caution">
    <text evidence="4">The sequence shown here is derived from an EMBL/GenBank/DDBJ whole genome shotgun (WGS) entry which is preliminary data.</text>
</comment>
<sequence length="348" mass="39381">MKKLRYACVGAGAVADYKHLLGYSRLKDVEIVAISDPDVGAAKRLAEKYSIPHVYENYEEMFEKEKLDLISVCTPNYLHAPISIKAMEKGIHVHCEKPMTLNAKEAHKVVEAKNKYKTKFMVGLNNRFTNESYFVKKYIEEGYLGEIYHVKTGWRRRRGIPGKGGWFTTKELSGGGPLIDLGVHFIDLVMYFMDYPEIKSVSAATYSKFSNSTSWNGWSEAKSGNGIYNVEDMAVGFIRLKNGTTIDFEFSWASNIEGDYNYYEILGDKGGIWFKNGQIKVFSEVVNTLVDIMPNTNYPKKPLDEFEHFVNCIKEDKEPLASAEEGAKLMEIIDAAYLSAEKGVEIVL</sequence>
<dbReference type="PANTHER" id="PTHR43249:SF1">
    <property type="entry name" value="D-GLUCOSIDE 3-DEHYDROGENASE"/>
    <property type="match status" value="1"/>
</dbReference>
<protein>
    <submittedName>
        <fullName evidence="4">Gfo/Idh/MocA family oxidoreductase</fullName>
    </submittedName>
</protein>
<dbReference type="InterPro" id="IPR000683">
    <property type="entry name" value="Gfo/Idh/MocA-like_OxRdtase_N"/>
</dbReference>
<accession>A0A7Y2L8A9</accession>
<evidence type="ECO:0000259" key="2">
    <source>
        <dbReference type="Pfam" id="PF01408"/>
    </source>
</evidence>
<dbReference type="GO" id="GO:0000166">
    <property type="term" value="F:nucleotide binding"/>
    <property type="evidence" value="ECO:0007669"/>
    <property type="project" value="InterPro"/>
</dbReference>
<dbReference type="InterPro" id="IPR036291">
    <property type="entry name" value="NAD(P)-bd_dom_sf"/>
</dbReference>
<dbReference type="RefSeq" id="WP_170271419.1">
    <property type="nucleotide sequence ID" value="NZ_JABEQB010000035.1"/>
</dbReference>
<evidence type="ECO:0000313" key="4">
    <source>
        <dbReference type="EMBL" id="NNG67663.1"/>
    </source>
</evidence>
<dbReference type="Pfam" id="PF02894">
    <property type="entry name" value="GFO_IDH_MocA_C"/>
    <property type="match status" value="1"/>
</dbReference>
<comment type="similarity">
    <text evidence="1">Belongs to the Gfo/Idh/MocA family.</text>
</comment>
<evidence type="ECO:0000259" key="3">
    <source>
        <dbReference type="Pfam" id="PF02894"/>
    </source>
</evidence>
<evidence type="ECO:0000313" key="5">
    <source>
        <dbReference type="Proteomes" id="UP000529861"/>
    </source>
</evidence>
<dbReference type="EMBL" id="JABEQB010000035">
    <property type="protein sequence ID" value="NNG67663.1"/>
    <property type="molecule type" value="Genomic_DNA"/>
</dbReference>
<dbReference type="AlphaFoldDB" id="A0A7Y2L8A9"/>
<dbReference type="InterPro" id="IPR052515">
    <property type="entry name" value="Gfo/Idh/MocA_Oxidoreductase"/>
</dbReference>
<evidence type="ECO:0000256" key="1">
    <source>
        <dbReference type="ARBA" id="ARBA00010928"/>
    </source>
</evidence>
<dbReference type="Proteomes" id="UP000529861">
    <property type="component" value="Unassembled WGS sequence"/>
</dbReference>
<dbReference type="InterPro" id="IPR004104">
    <property type="entry name" value="Gfo/Idh/MocA-like_OxRdtase_C"/>
</dbReference>
<gene>
    <name evidence="4" type="ORF">HKI81_10655</name>
</gene>
<dbReference type="PANTHER" id="PTHR43249">
    <property type="entry name" value="UDP-N-ACETYL-2-AMINO-2-DEOXY-D-GLUCURONATE OXIDASE"/>
    <property type="match status" value="1"/>
</dbReference>
<dbReference type="SUPFAM" id="SSF51735">
    <property type="entry name" value="NAD(P)-binding Rossmann-fold domains"/>
    <property type="match status" value="1"/>
</dbReference>
<feature type="domain" description="Gfo/Idh/MocA-like oxidoreductase N-terminal" evidence="2">
    <location>
        <begin position="4"/>
        <end position="123"/>
    </location>
</feature>
<name>A0A7Y2L8A9_9THEO</name>
<dbReference type="Pfam" id="PF01408">
    <property type="entry name" value="GFO_IDH_MocA"/>
    <property type="match status" value="1"/>
</dbReference>